<proteinExistence type="evidence at transcript level"/>
<feature type="transmembrane region" description="Helical" evidence="8">
    <location>
        <begin position="46"/>
        <end position="64"/>
    </location>
</feature>
<comment type="pathway">
    <text evidence="1">Glycan metabolism; pectin biosynthesis.</text>
</comment>
<dbReference type="EC" id="2.4.1.-" evidence="6"/>
<dbReference type="CAZy" id="GT8">
    <property type="family name" value="Glycosyltransferase Family 8"/>
</dbReference>
<keyword evidence="8" id="KW-0812">Transmembrane</keyword>
<evidence type="ECO:0000256" key="2">
    <source>
        <dbReference type="ARBA" id="ARBA00006351"/>
    </source>
</evidence>
<dbReference type="PANTHER" id="PTHR13778:SF47">
    <property type="entry name" value="LIPOPOLYSACCHARIDE 1,3-GALACTOSYLTRANSFERASE"/>
    <property type="match status" value="1"/>
</dbReference>
<evidence type="ECO:0000256" key="3">
    <source>
        <dbReference type="ARBA" id="ARBA00022676"/>
    </source>
</evidence>
<dbReference type="SUPFAM" id="SSF53448">
    <property type="entry name" value="Nucleotide-diphospho-sugar transferases"/>
    <property type="match status" value="1"/>
</dbReference>
<feature type="compositionally biased region" description="Low complexity" evidence="7">
    <location>
        <begin position="16"/>
        <end position="25"/>
    </location>
</feature>
<keyword evidence="4" id="KW-0808">Transferase</keyword>
<dbReference type="Pfam" id="PF01501">
    <property type="entry name" value="Glyco_transf_8"/>
    <property type="match status" value="1"/>
</dbReference>
<dbReference type="AlphaFoldDB" id="A9NYU2"/>
<dbReference type="InterPro" id="IPR029044">
    <property type="entry name" value="Nucleotide-diphossugar_trans"/>
</dbReference>
<reference evidence="9" key="1">
    <citation type="journal article" date="2008" name="BMC Genomics">
        <title>A conifer genomics resource of 200,000 spruce (Picea spp.) ESTs and 6,464 high-quality, sequence-finished full-length cDNAs for Sitka spruce (Picea sitchensis).</title>
        <authorList>
            <person name="Ralph S.G."/>
            <person name="Chun H.J."/>
            <person name="Kolosova N."/>
            <person name="Cooper D."/>
            <person name="Oddy C."/>
            <person name="Ritland C.E."/>
            <person name="Kirkpatrick R."/>
            <person name="Moore R."/>
            <person name="Barber S."/>
            <person name="Holt R.A."/>
            <person name="Jones S.J."/>
            <person name="Marra M.A."/>
            <person name="Douglas C.J."/>
            <person name="Ritland K."/>
            <person name="Bohlmann J."/>
        </authorList>
    </citation>
    <scope>NUCLEOTIDE SEQUENCE</scope>
    <source>
        <tissue evidence="9">Green portion of the leader tissue</tissue>
    </source>
</reference>
<dbReference type="InterPro" id="IPR002495">
    <property type="entry name" value="Glyco_trans_8"/>
</dbReference>
<feature type="region of interest" description="Disordered" evidence="7">
    <location>
        <begin position="1"/>
        <end position="34"/>
    </location>
</feature>
<keyword evidence="8" id="KW-1133">Transmembrane helix</keyword>
<dbReference type="GO" id="GO:0046872">
    <property type="term" value="F:metal ion binding"/>
    <property type="evidence" value="ECO:0007669"/>
    <property type="project" value="UniProtKB-KW"/>
</dbReference>
<protein>
    <recommendedName>
        <fullName evidence="6">Hexosyltransferase</fullName>
        <ecNumber evidence="6">2.4.1.-</ecNumber>
    </recommendedName>
</protein>
<dbReference type="Gene3D" id="3.90.550.10">
    <property type="entry name" value="Spore Coat Polysaccharide Biosynthesis Protein SpsA, Chain A"/>
    <property type="match status" value="1"/>
</dbReference>
<dbReference type="GO" id="GO:0005794">
    <property type="term" value="C:Golgi apparatus"/>
    <property type="evidence" value="ECO:0007669"/>
    <property type="project" value="TreeGrafter"/>
</dbReference>
<evidence type="ECO:0000256" key="4">
    <source>
        <dbReference type="ARBA" id="ARBA00022679"/>
    </source>
</evidence>
<keyword evidence="8" id="KW-0472">Membrane</keyword>
<dbReference type="GO" id="GO:0016757">
    <property type="term" value="F:glycosyltransferase activity"/>
    <property type="evidence" value="ECO:0007669"/>
    <property type="project" value="UniProtKB-KW"/>
</dbReference>
<evidence type="ECO:0000256" key="6">
    <source>
        <dbReference type="RuleBase" id="RU362027"/>
    </source>
</evidence>
<comment type="similarity">
    <text evidence="2 6">Belongs to the glycosyltransferase 8 family.</text>
</comment>
<name>A9NYU2_PICSI</name>
<sequence length="381" mass="44091">MSEFNAHISTRRATRRSSATSSTSSKNSAPGPLHIDIDEAPKPWRFAPLIALLIMIIFLFLQLLPATHYRDPFDSHRQWRSITPDVLTANRTITHIPMQAKPLEHVHIFSWSDDLDLRPLAVLVNSTISNSRDPGNIYFYLFIPDDWEEERSRSIFSLLFRKSNIFIYRHSVIREKAFASGGEDSKSDFPYFLPFYIPKIYQNLRRFIYAVPDIIVKGKVEELFQVNLTNSPVAAVEDCSHNFEYINAKSSRPWVAQTPYAKNTCILDHSVLLVNVELLAKENFMEVTKWKKLFHTGGRNDQSDQAIMLALNGNYTKLDASWNSRESRFSGIDSDVKIFHFDGEKKPWLKQAEGRRHTNMTKIWWDYLSLTADHLLRQPIA</sequence>
<accession>A9NYU2</accession>
<organism evidence="9">
    <name type="scientific">Picea sitchensis</name>
    <name type="common">Sitka spruce</name>
    <name type="synonym">Pinus sitchensis</name>
    <dbReference type="NCBI Taxonomy" id="3332"/>
    <lineage>
        <taxon>Eukaryota</taxon>
        <taxon>Viridiplantae</taxon>
        <taxon>Streptophyta</taxon>
        <taxon>Embryophyta</taxon>
        <taxon>Tracheophyta</taxon>
        <taxon>Spermatophyta</taxon>
        <taxon>Pinopsida</taxon>
        <taxon>Pinidae</taxon>
        <taxon>Conifers I</taxon>
        <taxon>Pinales</taxon>
        <taxon>Pinaceae</taxon>
        <taxon>Picea</taxon>
    </lineage>
</organism>
<keyword evidence="3" id="KW-0328">Glycosyltransferase</keyword>
<dbReference type="EMBL" id="EF086543">
    <property type="protein sequence ID" value="ABK25803.1"/>
    <property type="molecule type" value="mRNA"/>
</dbReference>
<dbReference type="PANTHER" id="PTHR13778">
    <property type="entry name" value="GLYCOSYLTRANSFERASE 8 DOMAIN-CONTAINING PROTEIN"/>
    <property type="match status" value="1"/>
</dbReference>
<evidence type="ECO:0000256" key="7">
    <source>
        <dbReference type="SAM" id="MobiDB-lite"/>
    </source>
</evidence>
<evidence type="ECO:0000256" key="5">
    <source>
        <dbReference type="ARBA" id="ARBA00022723"/>
    </source>
</evidence>
<dbReference type="InterPro" id="IPR050748">
    <property type="entry name" value="Glycosyltrans_8_dom-fam"/>
</dbReference>
<keyword evidence="5" id="KW-0479">Metal-binding</keyword>
<evidence type="ECO:0000313" key="9">
    <source>
        <dbReference type="EMBL" id="ABK25803.1"/>
    </source>
</evidence>
<evidence type="ECO:0000256" key="8">
    <source>
        <dbReference type="SAM" id="Phobius"/>
    </source>
</evidence>
<evidence type="ECO:0000256" key="1">
    <source>
        <dbReference type="ARBA" id="ARBA00004877"/>
    </source>
</evidence>